<evidence type="ECO:0000256" key="3">
    <source>
        <dbReference type="ARBA" id="ARBA00022833"/>
    </source>
</evidence>
<keyword evidence="3" id="KW-0862">Zinc</keyword>
<reference evidence="5" key="1">
    <citation type="submission" date="2021-01" db="EMBL/GenBank/DDBJ databases">
        <authorList>
            <person name="Corre E."/>
            <person name="Pelletier E."/>
            <person name="Niang G."/>
            <person name="Scheremetjew M."/>
            <person name="Finn R."/>
            <person name="Kale V."/>
            <person name="Holt S."/>
            <person name="Cochrane G."/>
            <person name="Meng A."/>
            <person name="Brown T."/>
            <person name="Cohen L."/>
        </authorList>
    </citation>
    <scope>NUCLEOTIDE SEQUENCE</scope>
    <source>
        <strain evidence="5">CCMP622</strain>
    </source>
</reference>
<dbReference type="GO" id="GO:0008270">
    <property type="term" value="F:zinc ion binding"/>
    <property type="evidence" value="ECO:0007669"/>
    <property type="project" value="UniProtKB-KW"/>
</dbReference>
<keyword evidence="2" id="KW-0863">Zinc-finger</keyword>
<evidence type="ECO:0000256" key="1">
    <source>
        <dbReference type="ARBA" id="ARBA00022723"/>
    </source>
</evidence>
<dbReference type="InterPro" id="IPR000433">
    <property type="entry name" value="Znf_ZZ"/>
</dbReference>
<dbReference type="SUPFAM" id="SSF57850">
    <property type="entry name" value="RING/U-box"/>
    <property type="match status" value="1"/>
</dbReference>
<sequence length="509" mass="56992">MPERKCPKCGWLQTNLPKHLQSCLADLYPFVAGLVKQSYGERPQKKLTMGSLKAFCHRSRTQSEFLRMATSFLRAKGIQNPAALLDSFLVFIEHKVLLQQQPVEGKSSVLPQAPKKLGRVCGKRKIREETATSSNSCESSSVVVSAHAKDMAQAFKEALFHLQAKGELARKLTPGDLFSVRALGDAGDDEFSRVLLRVATGDFLYRGRRVASEGYLLNSIIDAYDCLQMEADEMPDESDPEDELDHEHWPATCNVCDRWINGGRWKKLGQDDYDLCEKDYRKLSVEDRKHFQRVPDTCNLEAELKCLDNPVTSAYEEAVMAQAHFLRSHSAVLQDQLKRMLNNKSTPDGVRLVSLYRALDIAIEALEDGYFEDDKPLERAFTSLVIELARAFGIVIARNSSSGELADEAKAPDFDFTRLVNCVYLEDFSCSPICDLVPHGRSGTAFYRRGTATVRALDLRARYFGRMRGWAGDAPAGHTTLASKDVTARDVPTCEMPHFPHASGGWITR</sequence>
<proteinExistence type="predicted"/>
<evidence type="ECO:0000313" key="5">
    <source>
        <dbReference type="EMBL" id="CAD9753639.1"/>
    </source>
</evidence>
<gene>
    <name evidence="5" type="ORF">LSP00402_LOCUS4791</name>
</gene>
<dbReference type="Pfam" id="PF00569">
    <property type="entry name" value="ZZ"/>
    <property type="match status" value="1"/>
</dbReference>
<evidence type="ECO:0000259" key="4">
    <source>
        <dbReference type="SMART" id="SM00291"/>
    </source>
</evidence>
<accession>A0A7S2TKJ7</accession>
<protein>
    <recommendedName>
        <fullName evidence="4">ZZ-type domain-containing protein</fullName>
    </recommendedName>
</protein>
<dbReference type="SMART" id="SM00291">
    <property type="entry name" value="ZnF_ZZ"/>
    <property type="match status" value="1"/>
</dbReference>
<name>A0A7S2TKJ7_9EUKA</name>
<dbReference type="AlphaFoldDB" id="A0A7S2TKJ7"/>
<feature type="domain" description="ZZ-type" evidence="4">
    <location>
        <begin position="247"/>
        <end position="292"/>
    </location>
</feature>
<organism evidence="5">
    <name type="scientific">Lotharella oceanica</name>
    <dbReference type="NCBI Taxonomy" id="641309"/>
    <lineage>
        <taxon>Eukaryota</taxon>
        <taxon>Sar</taxon>
        <taxon>Rhizaria</taxon>
        <taxon>Cercozoa</taxon>
        <taxon>Chlorarachniophyceae</taxon>
        <taxon>Lotharella</taxon>
    </lineage>
</organism>
<dbReference type="EMBL" id="HBHP01007708">
    <property type="protein sequence ID" value="CAD9753639.1"/>
    <property type="molecule type" value="Transcribed_RNA"/>
</dbReference>
<keyword evidence="1" id="KW-0479">Metal-binding</keyword>
<evidence type="ECO:0000256" key="2">
    <source>
        <dbReference type="ARBA" id="ARBA00022771"/>
    </source>
</evidence>